<dbReference type="InterPro" id="IPR031165">
    <property type="entry name" value="GNAT_YJDJ"/>
</dbReference>
<name>A0A161PU10_BDEBC</name>
<dbReference type="Gene3D" id="3.40.630.30">
    <property type="match status" value="1"/>
</dbReference>
<organism evidence="2 3">
    <name type="scientific">Bdellovibrio bacteriovorus</name>
    <dbReference type="NCBI Taxonomy" id="959"/>
    <lineage>
        <taxon>Bacteria</taxon>
        <taxon>Pseudomonadati</taxon>
        <taxon>Bdellovibrionota</taxon>
        <taxon>Bdellovibrionia</taxon>
        <taxon>Bdellovibrionales</taxon>
        <taxon>Pseudobdellovibrionaceae</taxon>
        <taxon>Bdellovibrio</taxon>
    </lineage>
</organism>
<dbReference type="OrthoDB" id="5295330at2"/>
<dbReference type="EMBL" id="LUKD01000001">
    <property type="protein sequence ID" value="KYG68336.1"/>
    <property type="molecule type" value="Genomic_DNA"/>
</dbReference>
<protein>
    <recommendedName>
        <fullName evidence="1">N-acetyltransferase domain-containing protein</fullName>
    </recommendedName>
</protein>
<comment type="caution">
    <text evidence="2">The sequence shown here is derived from an EMBL/GenBank/DDBJ whole genome shotgun (WGS) entry which is preliminary data.</text>
</comment>
<dbReference type="SUPFAM" id="SSF55729">
    <property type="entry name" value="Acyl-CoA N-acyltransferases (Nat)"/>
    <property type="match status" value="1"/>
</dbReference>
<feature type="domain" description="N-acetyltransferase" evidence="1">
    <location>
        <begin position="4"/>
        <end position="89"/>
    </location>
</feature>
<dbReference type="Proteomes" id="UP000075799">
    <property type="component" value="Unassembled WGS sequence"/>
</dbReference>
<reference evidence="2 3" key="1">
    <citation type="submission" date="2016-03" db="EMBL/GenBank/DDBJ databases">
        <authorList>
            <person name="Ploux O."/>
        </authorList>
    </citation>
    <scope>NUCLEOTIDE SEQUENCE [LARGE SCALE GENOMIC DNA]</scope>
    <source>
        <strain evidence="2 3">EC13</strain>
    </source>
</reference>
<dbReference type="PROSITE" id="PS51729">
    <property type="entry name" value="GNAT_YJDJ"/>
    <property type="match status" value="1"/>
</dbReference>
<dbReference type="PANTHER" id="PTHR31435:SF9">
    <property type="entry name" value="PROTEIN NATD1"/>
    <property type="match status" value="1"/>
</dbReference>
<dbReference type="InterPro" id="IPR016181">
    <property type="entry name" value="Acyl_CoA_acyltransferase"/>
</dbReference>
<evidence type="ECO:0000313" key="3">
    <source>
        <dbReference type="Proteomes" id="UP000075799"/>
    </source>
</evidence>
<proteinExistence type="predicted"/>
<evidence type="ECO:0000313" key="2">
    <source>
        <dbReference type="EMBL" id="KYG68336.1"/>
    </source>
</evidence>
<accession>A0A161PU10</accession>
<dbReference type="InterPro" id="IPR045057">
    <property type="entry name" value="Gcn5-rel_NAT"/>
</dbReference>
<sequence length="90" mass="10406">MEFKHDVQGHKFLTMVEGGEAHLLYRRKGDVFDLYATEVPPEARGKNVADQLVREALKTAKQENAQVIATCPYVKKWFEKHPEEKSILKH</sequence>
<dbReference type="AlphaFoldDB" id="A0A161PU10"/>
<dbReference type="PANTHER" id="PTHR31435">
    <property type="entry name" value="PROTEIN NATD1"/>
    <property type="match status" value="1"/>
</dbReference>
<dbReference type="RefSeq" id="WP_063205033.1">
    <property type="nucleotide sequence ID" value="NZ_LUKD01000001.1"/>
</dbReference>
<gene>
    <name evidence="2" type="ORF">AZI87_03520</name>
</gene>
<dbReference type="Pfam" id="PF14542">
    <property type="entry name" value="Acetyltransf_CG"/>
    <property type="match status" value="1"/>
</dbReference>
<evidence type="ECO:0000259" key="1">
    <source>
        <dbReference type="PROSITE" id="PS51729"/>
    </source>
</evidence>